<dbReference type="EMBL" id="NMUH01000303">
    <property type="protein sequence ID" value="MQL76525.1"/>
    <property type="molecule type" value="Genomic_DNA"/>
</dbReference>
<feature type="compositionally biased region" description="Low complexity" evidence="1">
    <location>
        <begin position="48"/>
        <end position="62"/>
    </location>
</feature>
<feature type="non-terminal residue" evidence="2">
    <location>
        <position position="640"/>
    </location>
</feature>
<feature type="compositionally biased region" description="Low complexity" evidence="1">
    <location>
        <begin position="334"/>
        <end position="344"/>
    </location>
</feature>
<evidence type="ECO:0000256" key="1">
    <source>
        <dbReference type="SAM" id="MobiDB-lite"/>
    </source>
</evidence>
<feature type="compositionally biased region" description="Basic residues" evidence="1">
    <location>
        <begin position="294"/>
        <end position="304"/>
    </location>
</feature>
<feature type="compositionally biased region" description="Basic residues" evidence="1">
    <location>
        <begin position="89"/>
        <end position="99"/>
    </location>
</feature>
<keyword evidence="3" id="KW-1185">Reference proteome</keyword>
<dbReference type="SMART" id="SM00367">
    <property type="entry name" value="LRR_CC"/>
    <property type="match status" value="2"/>
</dbReference>
<reference evidence="2" key="1">
    <citation type="submission" date="2017-07" db="EMBL/GenBank/DDBJ databases">
        <title>Taro Niue Genome Assembly and Annotation.</title>
        <authorList>
            <person name="Atibalentja N."/>
            <person name="Keating K."/>
            <person name="Fields C.J."/>
        </authorList>
    </citation>
    <scope>NUCLEOTIDE SEQUENCE</scope>
    <source>
        <strain evidence="2">Niue_2</strain>
        <tissue evidence="2">Leaf</tissue>
    </source>
</reference>
<feature type="compositionally biased region" description="Basic residues" evidence="1">
    <location>
        <begin position="63"/>
        <end position="73"/>
    </location>
</feature>
<dbReference type="Gene3D" id="3.80.10.10">
    <property type="entry name" value="Ribonuclease Inhibitor"/>
    <property type="match status" value="1"/>
</dbReference>
<evidence type="ECO:0000313" key="3">
    <source>
        <dbReference type="Proteomes" id="UP000652761"/>
    </source>
</evidence>
<sequence length="640" mass="69624">LDAPPPSHRLPHLAGSPLPHDSTLPPYAERPPPLSLRRASAEPRDPTPSLFPSLPLSSPHSLSRYRQKQRKRRREEPRSPPSIGAATGVRRRHRRRRRPSPPPTSHLPSPTPPPTLALAVTFFPYVALPVRGLGGKRWNEEEEGGDVARAFAAGLALQRRRRHCGTRRPPSPPPATPFPAIAAALLSLSLASPCTSLVSEPNHDPTHSPPSHSVSLPLLPVRKPPPLRKPASGTLEPLSRAFHAVEPVPIRACARPPQGLPTPFARVWDCTPPSSSASRPRRAHSRWPLARGTLPRRLRQRPARRTAPATFSLSQSQRSLPLRRGRSLPPPRRSSPASESRAAAIAGVATLPLSRANHPGSSGRALPAPFAPDGHDDRPRPRALKASRIRPRHPFSIYAGVLRNAPSQGSPQRRMCSEAPKANRAIVFRLVEHPSRRRLLLSGRATQCKRLRRVSDRASRPLSSSTATNAWAEPLCTKPARCSPGYYLGSTQNRGGPSRTSNNLQPHPASAWNPCASCSSRATNSDYDSVVALANGCPRLRSLDLYYCQNITDRAMYSLANRGRNTRLAEAGLINLNISQCTALTPPAVQAVCDSFPALHTCSERHSLIISGCLSLTSVHCACAVQVRRSGRTVLSPHAY</sequence>
<dbReference type="SUPFAM" id="SSF52047">
    <property type="entry name" value="RNI-like"/>
    <property type="match status" value="1"/>
</dbReference>
<dbReference type="InterPro" id="IPR006553">
    <property type="entry name" value="Leu-rich_rpt_Cys-con_subtyp"/>
</dbReference>
<feature type="region of interest" description="Disordered" evidence="1">
    <location>
        <begin position="1"/>
        <end position="114"/>
    </location>
</feature>
<feature type="compositionally biased region" description="Pro residues" evidence="1">
    <location>
        <begin position="100"/>
        <end position="114"/>
    </location>
</feature>
<dbReference type="OrthoDB" id="423607at2759"/>
<dbReference type="InterPro" id="IPR050648">
    <property type="entry name" value="F-box_LRR-repeat"/>
</dbReference>
<dbReference type="GO" id="GO:0005737">
    <property type="term" value="C:cytoplasm"/>
    <property type="evidence" value="ECO:0007669"/>
    <property type="project" value="TreeGrafter"/>
</dbReference>
<feature type="region of interest" description="Disordered" evidence="1">
    <location>
        <begin position="271"/>
        <end position="383"/>
    </location>
</feature>
<protein>
    <submittedName>
        <fullName evidence="2">Uncharacterized protein</fullName>
    </submittedName>
</protein>
<dbReference type="PANTHER" id="PTHR13382">
    <property type="entry name" value="MITOCHONDRIAL ATP SYNTHASE COUPLING FACTOR B"/>
    <property type="match status" value="1"/>
</dbReference>
<comment type="caution">
    <text evidence="2">The sequence shown here is derived from an EMBL/GenBank/DDBJ whole genome shotgun (WGS) entry which is preliminary data.</text>
</comment>
<dbReference type="Proteomes" id="UP000652761">
    <property type="component" value="Unassembled WGS sequence"/>
</dbReference>
<organism evidence="2 3">
    <name type="scientific">Colocasia esculenta</name>
    <name type="common">Wild taro</name>
    <name type="synonym">Arum esculentum</name>
    <dbReference type="NCBI Taxonomy" id="4460"/>
    <lineage>
        <taxon>Eukaryota</taxon>
        <taxon>Viridiplantae</taxon>
        <taxon>Streptophyta</taxon>
        <taxon>Embryophyta</taxon>
        <taxon>Tracheophyta</taxon>
        <taxon>Spermatophyta</taxon>
        <taxon>Magnoliopsida</taxon>
        <taxon>Liliopsida</taxon>
        <taxon>Araceae</taxon>
        <taxon>Aroideae</taxon>
        <taxon>Colocasieae</taxon>
        <taxon>Colocasia</taxon>
    </lineage>
</organism>
<accession>A0A843TZJ4</accession>
<dbReference type="InterPro" id="IPR032675">
    <property type="entry name" value="LRR_dom_sf"/>
</dbReference>
<evidence type="ECO:0000313" key="2">
    <source>
        <dbReference type="EMBL" id="MQL76525.1"/>
    </source>
</evidence>
<feature type="compositionally biased region" description="Low complexity" evidence="1">
    <location>
        <begin position="305"/>
        <end position="320"/>
    </location>
</feature>
<gene>
    <name evidence="2" type="ORF">Taro_008933</name>
</gene>
<dbReference type="AlphaFoldDB" id="A0A843TZJ4"/>
<name>A0A843TZJ4_COLES</name>
<proteinExistence type="predicted"/>
<feature type="region of interest" description="Disordered" evidence="1">
    <location>
        <begin position="196"/>
        <end position="217"/>
    </location>
</feature>